<evidence type="ECO:0000256" key="8">
    <source>
        <dbReference type="ARBA" id="ARBA00023315"/>
    </source>
</evidence>
<evidence type="ECO:0000256" key="6">
    <source>
        <dbReference type="ARBA" id="ARBA00023139"/>
    </source>
</evidence>
<evidence type="ECO:0000256" key="4">
    <source>
        <dbReference type="ARBA" id="ARBA00022989"/>
    </source>
</evidence>
<feature type="compositionally biased region" description="Acidic residues" evidence="11">
    <location>
        <begin position="39"/>
        <end position="48"/>
    </location>
</feature>
<gene>
    <name evidence="13" type="ORF">AMON00008_LOCUS58066</name>
</gene>
<evidence type="ECO:0000256" key="2">
    <source>
        <dbReference type="ARBA" id="ARBA00022679"/>
    </source>
</evidence>
<dbReference type="PANTHER" id="PTHR22883:SF43">
    <property type="entry name" value="PALMITOYLTRANSFERASE APP"/>
    <property type="match status" value="1"/>
</dbReference>
<dbReference type="InterPro" id="IPR001594">
    <property type="entry name" value="Palmitoyltrfase_DHHC"/>
</dbReference>
<dbReference type="GO" id="GO:0005794">
    <property type="term" value="C:Golgi apparatus"/>
    <property type="evidence" value="ECO:0007669"/>
    <property type="project" value="TreeGrafter"/>
</dbReference>
<reference evidence="13" key="1">
    <citation type="submission" date="2021-01" db="EMBL/GenBank/DDBJ databases">
        <authorList>
            <person name="Corre E."/>
            <person name="Pelletier E."/>
            <person name="Niang G."/>
            <person name="Scheremetjew M."/>
            <person name="Finn R."/>
            <person name="Kale V."/>
            <person name="Holt S."/>
            <person name="Cochrane G."/>
            <person name="Meng A."/>
            <person name="Brown T."/>
            <person name="Cohen L."/>
        </authorList>
    </citation>
    <scope>NUCLEOTIDE SEQUENCE</scope>
    <source>
        <strain evidence="13">CCMP3105</strain>
    </source>
</reference>
<dbReference type="GO" id="GO:0005783">
    <property type="term" value="C:endoplasmic reticulum"/>
    <property type="evidence" value="ECO:0007669"/>
    <property type="project" value="TreeGrafter"/>
</dbReference>
<evidence type="ECO:0000256" key="10">
    <source>
        <dbReference type="RuleBase" id="RU079119"/>
    </source>
</evidence>
<keyword evidence="2 10" id="KW-0808">Transferase</keyword>
<evidence type="ECO:0000256" key="9">
    <source>
        <dbReference type="ARBA" id="ARBA00048048"/>
    </source>
</evidence>
<keyword evidence="8 10" id="KW-0012">Acyltransferase</keyword>
<keyword evidence="7" id="KW-0449">Lipoprotein</keyword>
<evidence type="ECO:0000256" key="5">
    <source>
        <dbReference type="ARBA" id="ARBA00023136"/>
    </source>
</evidence>
<name>A0A7S4VY75_9DINO</name>
<feature type="transmembrane region" description="Helical" evidence="10">
    <location>
        <begin position="180"/>
        <end position="201"/>
    </location>
</feature>
<evidence type="ECO:0000256" key="11">
    <source>
        <dbReference type="SAM" id="MobiDB-lite"/>
    </source>
</evidence>
<keyword evidence="4 10" id="KW-1133">Transmembrane helix</keyword>
<evidence type="ECO:0000256" key="1">
    <source>
        <dbReference type="ARBA" id="ARBA00004127"/>
    </source>
</evidence>
<proteinExistence type="inferred from homology"/>
<evidence type="ECO:0000256" key="7">
    <source>
        <dbReference type="ARBA" id="ARBA00023288"/>
    </source>
</evidence>
<dbReference type="InterPro" id="IPR039859">
    <property type="entry name" value="PFA4/ZDH16/20/ERF2-like"/>
</dbReference>
<keyword evidence="3 10" id="KW-0812">Transmembrane</keyword>
<feature type="region of interest" description="Disordered" evidence="11">
    <location>
        <begin position="1"/>
        <end position="48"/>
    </location>
</feature>
<dbReference type="GO" id="GO:0019706">
    <property type="term" value="F:protein-cysteine S-palmitoyltransferase activity"/>
    <property type="evidence" value="ECO:0007669"/>
    <property type="project" value="UniProtKB-EC"/>
</dbReference>
<dbReference type="Pfam" id="PF01529">
    <property type="entry name" value="DHHC"/>
    <property type="match status" value="1"/>
</dbReference>
<feature type="compositionally biased region" description="Polar residues" evidence="11">
    <location>
        <begin position="1"/>
        <end position="11"/>
    </location>
</feature>
<comment type="similarity">
    <text evidence="10">Belongs to the DHHC palmitoyltransferase family.</text>
</comment>
<accession>A0A7S4VY75</accession>
<keyword evidence="6" id="KW-0564">Palmitate</keyword>
<dbReference type="EMBL" id="HBNR01081211">
    <property type="protein sequence ID" value="CAE4658316.1"/>
    <property type="molecule type" value="Transcribed_RNA"/>
</dbReference>
<evidence type="ECO:0000256" key="3">
    <source>
        <dbReference type="ARBA" id="ARBA00022692"/>
    </source>
</evidence>
<feature type="domain" description="Palmitoyltransferase DHHC" evidence="12">
    <location>
        <begin position="257"/>
        <end position="387"/>
    </location>
</feature>
<organism evidence="13">
    <name type="scientific">Alexandrium monilatum</name>
    <dbReference type="NCBI Taxonomy" id="311494"/>
    <lineage>
        <taxon>Eukaryota</taxon>
        <taxon>Sar</taxon>
        <taxon>Alveolata</taxon>
        <taxon>Dinophyceae</taxon>
        <taxon>Gonyaulacales</taxon>
        <taxon>Pyrocystaceae</taxon>
        <taxon>Alexandrium</taxon>
    </lineage>
</organism>
<comment type="domain">
    <text evidence="10">The DHHC domain is required for palmitoyltransferase activity.</text>
</comment>
<dbReference type="EC" id="2.3.1.225" evidence="10"/>
<dbReference type="PROSITE" id="PS50216">
    <property type="entry name" value="DHHC"/>
    <property type="match status" value="1"/>
</dbReference>
<comment type="subcellular location">
    <subcellularLocation>
        <location evidence="1">Endomembrane system</location>
        <topology evidence="1">Multi-pass membrane protein</topology>
    </subcellularLocation>
</comment>
<feature type="transmembrane region" description="Helical" evidence="10">
    <location>
        <begin position="348"/>
        <end position="378"/>
    </location>
</feature>
<evidence type="ECO:0000313" key="13">
    <source>
        <dbReference type="EMBL" id="CAE4658316.1"/>
    </source>
</evidence>
<dbReference type="AlphaFoldDB" id="A0A7S4VY75"/>
<evidence type="ECO:0000259" key="12">
    <source>
        <dbReference type="Pfam" id="PF01529"/>
    </source>
</evidence>
<protein>
    <recommendedName>
        <fullName evidence="10">Palmitoyltransferase</fullName>
        <ecNumber evidence="10">2.3.1.225</ecNumber>
    </recommendedName>
</protein>
<keyword evidence="5 10" id="KW-0472">Membrane</keyword>
<sequence>MAQAVQDQHQAVPTHAPRHLLRQGAEGAAREAMPPGVGSEEEEDGEEDLEVVLVEEDGFLRLRPSSAAAAGSSRGSGSAEVSSAVLGKSAEDIDVELQPLAGEGQARKIAAERPRKPLYRAWPSRNKFFCRGMLMTGGETELGITQNCSVPNLCVWTCILAPCSLYFLWVFPHLLRQGCYAMPLATLAVFLMATGFLLATCCSDPGIIPRREVIIATGCAADLEAALGFDTLAQNTVPADGRNGATKVPVDLTSRGYRWCRTCRIVRPPRASHCPDCDNCVLRYDHHCPFVNNCVGQRNYHFFFGFVTSVLCLAVLVLPVLFWFLNSDDFEMAVDGVNALTSGTLQPLFYALIACGALIGVATLLSFVLWIYHVFLIATRQTTKEFRRSIPNVNEEPTLCASRGPRLFDPWALVDPRDLIRQDEAPPPQPPAFCGICWSDE</sequence>
<dbReference type="PANTHER" id="PTHR22883">
    <property type="entry name" value="ZINC FINGER DHHC DOMAIN CONTAINING PROTEIN"/>
    <property type="match status" value="1"/>
</dbReference>
<feature type="transmembrane region" description="Helical" evidence="10">
    <location>
        <begin position="302"/>
        <end position="325"/>
    </location>
</feature>
<comment type="catalytic activity">
    <reaction evidence="9 10">
        <text>L-cysteinyl-[protein] + hexadecanoyl-CoA = S-hexadecanoyl-L-cysteinyl-[protein] + CoA</text>
        <dbReference type="Rhea" id="RHEA:36683"/>
        <dbReference type="Rhea" id="RHEA-COMP:10131"/>
        <dbReference type="Rhea" id="RHEA-COMP:11032"/>
        <dbReference type="ChEBI" id="CHEBI:29950"/>
        <dbReference type="ChEBI" id="CHEBI:57287"/>
        <dbReference type="ChEBI" id="CHEBI:57379"/>
        <dbReference type="ChEBI" id="CHEBI:74151"/>
        <dbReference type="EC" id="2.3.1.225"/>
    </reaction>
</comment>
<feature type="transmembrane region" description="Helical" evidence="10">
    <location>
        <begin position="153"/>
        <end position="174"/>
    </location>
</feature>
<dbReference type="GO" id="GO:0006612">
    <property type="term" value="P:protein targeting to membrane"/>
    <property type="evidence" value="ECO:0007669"/>
    <property type="project" value="TreeGrafter"/>
</dbReference>